<dbReference type="Pfam" id="PF01041">
    <property type="entry name" value="DegT_DnrJ_EryC1"/>
    <property type="match status" value="1"/>
</dbReference>
<accession>A0A382F6B3</accession>
<dbReference type="AlphaFoldDB" id="A0A382F6B3"/>
<gene>
    <name evidence="1" type="ORF">METZ01_LOCUS211026</name>
</gene>
<dbReference type="Gene3D" id="3.90.1150.10">
    <property type="entry name" value="Aspartate Aminotransferase, domain 1"/>
    <property type="match status" value="1"/>
</dbReference>
<dbReference type="SUPFAM" id="SSF53383">
    <property type="entry name" value="PLP-dependent transferases"/>
    <property type="match status" value="1"/>
</dbReference>
<feature type="non-terminal residue" evidence="1">
    <location>
        <position position="1"/>
    </location>
</feature>
<name>A0A382F6B3_9ZZZZ</name>
<dbReference type="EMBL" id="UINC01048077">
    <property type="protein sequence ID" value="SVB58172.1"/>
    <property type="molecule type" value="Genomic_DNA"/>
</dbReference>
<proteinExistence type="predicted"/>
<evidence type="ECO:0000313" key="1">
    <source>
        <dbReference type="EMBL" id="SVB58172.1"/>
    </source>
</evidence>
<dbReference type="InterPro" id="IPR000653">
    <property type="entry name" value="DegT/StrS_aminotransferase"/>
</dbReference>
<dbReference type="InterPro" id="IPR015422">
    <property type="entry name" value="PyrdxlP-dep_Trfase_small"/>
</dbReference>
<reference evidence="1" key="1">
    <citation type="submission" date="2018-05" db="EMBL/GenBank/DDBJ databases">
        <authorList>
            <person name="Lanie J.A."/>
            <person name="Ng W.-L."/>
            <person name="Kazmierczak K.M."/>
            <person name="Andrzejewski T.M."/>
            <person name="Davidsen T.M."/>
            <person name="Wayne K.J."/>
            <person name="Tettelin H."/>
            <person name="Glass J.I."/>
            <person name="Rusch D."/>
            <person name="Podicherti R."/>
            <person name="Tsui H.-C.T."/>
            <person name="Winkler M.E."/>
        </authorList>
    </citation>
    <scope>NUCLEOTIDE SEQUENCE</scope>
</reference>
<organism evidence="1">
    <name type="scientific">marine metagenome</name>
    <dbReference type="NCBI Taxonomy" id="408172"/>
    <lineage>
        <taxon>unclassified sequences</taxon>
        <taxon>metagenomes</taxon>
        <taxon>ecological metagenomes</taxon>
    </lineage>
</organism>
<protein>
    <submittedName>
        <fullName evidence="1">Uncharacterized protein</fullName>
    </submittedName>
</protein>
<dbReference type="InterPro" id="IPR015424">
    <property type="entry name" value="PyrdxlP-dep_Trfase"/>
</dbReference>
<sequence>AVIGRNQLSRLDKNNQKRIKNHEIFLANLDETIFRTNFDCEGSCNYAFNVILREPNLKLRDRLEDAMRESKIEFRRGSAGGGNQMRQPYLSSVVAEGAWEKFPEVEHIHHYGWYVGNYPDLGSQSIVKLCNILNNA</sequence>